<sequence>MLWLALHFPDLPLQIYAPPPDAILAVAGTGRRPEVLAATGPARALGVVPGLSVAAATALAPGLVVQPRNPHREAETLAGAATWALQFTPEVSPAPPDALLLEIGGCLRLFGGLDRLLGRVRDGLAELGLDGVPAVAPTPEGARTLARSGLELSVPDLAELRRHIAALPLDSLDHSAETLTSLANLGMRTIGDCLALPRDGLARRFGPELPALLDRILGRQADPRQAIVLPDRFGNRLELFAPVLEVDALLFGVKRLVTELCGWLTARNAGVRRLTLSLGHEHRPATPLPLALVTPQRDPAHLFMLLRERLHRIDLVAGVSELSLAADETTQIEPLNFSLFGEREHIREDCLNLAERLQARLGMAAVSGLSLCPEHRPELAWREVAPGAETTAADFPPRPFWLLPRPRPLAMRDALPWLDGPLSLERGPERIESGWWDDAFVRRDYFLARTASGARLWVYRELGTMERWFLHGIFA</sequence>
<dbReference type="InterPro" id="IPR043502">
    <property type="entry name" value="DNA/RNA_pol_sf"/>
</dbReference>
<keyword evidence="4" id="KW-1185">Reference proteome</keyword>
<keyword evidence="1" id="KW-0227">DNA damage</keyword>
<dbReference type="EMBL" id="SJZB01000010">
    <property type="protein sequence ID" value="TCJ18535.1"/>
    <property type="molecule type" value="Genomic_DNA"/>
</dbReference>
<dbReference type="InterPro" id="IPR050356">
    <property type="entry name" value="SulA_CellDiv_inhibitor"/>
</dbReference>
<accession>A0A4R1BMA9</accession>
<dbReference type="GO" id="GO:0006281">
    <property type="term" value="P:DNA repair"/>
    <property type="evidence" value="ECO:0007669"/>
    <property type="project" value="InterPro"/>
</dbReference>
<feature type="domain" description="UmuC" evidence="2">
    <location>
        <begin position="24"/>
        <end position="136"/>
    </location>
</feature>
<dbReference type="InterPro" id="IPR001126">
    <property type="entry name" value="UmuC"/>
</dbReference>
<dbReference type="SUPFAM" id="SSF56672">
    <property type="entry name" value="DNA/RNA polymerases"/>
    <property type="match status" value="1"/>
</dbReference>
<dbReference type="AlphaFoldDB" id="A0A4R1BMA9"/>
<dbReference type="PANTHER" id="PTHR35369:SF2">
    <property type="entry name" value="BLR3025 PROTEIN"/>
    <property type="match status" value="1"/>
</dbReference>
<name>A0A4R1BMA9_9PROT</name>
<proteinExistence type="predicted"/>
<comment type="caution">
    <text evidence="3">The sequence shown here is derived from an EMBL/GenBank/DDBJ whole genome shotgun (WGS) entry which is preliminary data.</text>
</comment>
<dbReference type="OrthoDB" id="625722at2"/>
<dbReference type="CDD" id="cd03468">
    <property type="entry name" value="PolY_like"/>
    <property type="match status" value="1"/>
</dbReference>
<evidence type="ECO:0000313" key="3">
    <source>
        <dbReference type="EMBL" id="TCJ18535.1"/>
    </source>
</evidence>
<gene>
    <name evidence="3" type="ORF">EZJ19_02140</name>
</gene>
<protein>
    <submittedName>
        <fullName evidence="3">DNA polymerase Y family protein</fullName>
    </submittedName>
</protein>
<evidence type="ECO:0000256" key="1">
    <source>
        <dbReference type="ARBA" id="ARBA00022763"/>
    </source>
</evidence>
<evidence type="ECO:0000259" key="2">
    <source>
        <dbReference type="Pfam" id="PF00817"/>
    </source>
</evidence>
<dbReference type="RefSeq" id="WP_131444659.1">
    <property type="nucleotide sequence ID" value="NZ_SJZB01000010.1"/>
</dbReference>
<evidence type="ECO:0000313" key="4">
    <source>
        <dbReference type="Proteomes" id="UP000295443"/>
    </source>
</evidence>
<reference evidence="3 4" key="1">
    <citation type="submission" date="2019-03" db="EMBL/GenBank/DDBJ databases">
        <title>Genome sequence of Thiobacillaceae bacterium LSR1, a sulfur-oxidizing bacterium isolated from freshwater sediment.</title>
        <authorList>
            <person name="Li S."/>
        </authorList>
    </citation>
    <scope>NUCLEOTIDE SEQUENCE [LARGE SCALE GENOMIC DNA]</scope>
    <source>
        <strain evidence="3 4">LSR1</strain>
    </source>
</reference>
<organism evidence="3 4">
    <name type="scientific">Parasulfuritortus cantonensis</name>
    <dbReference type="NCBI Taxonomy" id="2528202"/>
    <lineage>
        <taxon>Bacteria</taxon>
        <taxon>Pseudomonadati</taxon>
        <taxon>Pseudomonadota</taxon>
        <taxon>Betaproteobacteria</taxon>
        <taxon>Nitrosomonadales</taxon>
        <taxon>Thiobacillaceae</taxon>
        <taxon>Parasulfuritortus</taxon>
    </lineage>
</organism>
<dbReference type="Proteomes" id="UP000295443">
    <property type="component" value="Unassembled WGS sequence"/>
</dbReference>
<dbReference type="Pfam" id="PF00817">
    <property type="entry name" value="IMS"/>
    <property type="match status" value="1"/>
</dbReference>
<dbReference type="PANTHER" id="PTHR35369">
    <property type="entry name" value="BLR3025 PROTEIN-RELATED"/>
    <property type="match status" value="1"/>
</dbReference>